<feature type="transmembrane region" description="Helical" evidence="2">
    <location>
        <begin position="398"/>
        <end position="422"/>
    </location>
</feature>
<organism evidence="3">
    <name type="scientific">Oryza glumipatula</name>
    <dbReference type="NCBI Taxonomy" id="40148"/>
    <lineage>
        <taxon>Eukaryota</taxon>
        <taxon>Viridiplantae</taxon>
        <taxon>Streptophyta</taxon>
        <taxon>Embryophyta</taxon>
        <taxon>Tracheophyta</taxon>
        <taxon>Spermatophyta</taxon>
        <taxon>Magnoliopsida</taxon>
        <taxon>Liliopsida</taxon>
        <taxon>Poales</taxon>
        <taxon>Poaceae</taxon>
        <taxon>BOP clade</taxon>
        <taxon>Oryzoideae</taxon>
        <taxon>Oryzeae</taxon>
        <taxon>Oryzinae</taxon>
        <taxon>Oryza</taxon>
    </lineage>
</organism>
<keyword evidence="2" id="KW-0812">Transmembrane</keyword>
<accession>A0A0D9YGC1</accession>
<evidence type="ECO:0000256" key="1">
    <source>
        <dbReference type="SAM" id="MobiDB-lite"/>
    </source>
</evidence>
<feature type="transmembrane region" description="Helical" evidence="2">
    <location>
        <begin position="434"/>
        <end position="455"/>
    </location>
</feature>
<keyword evidence="2" id="KW-0472">Membrane</keyword>
<reference evidence="3" key="1">
    <citation type="submission" date="2013-08" db="EMBL/GenBank/DDBJ databases">
        <title>Oryza genome evolution.</title>
        <authorList>
            <person name="Wing R.A."/>
            <person name="Panaud O."/>
            <person name="Oliveira A.C."/>
        </authorList>
    </citation>
    <scope>NUCLEOTIDE SEQUENCE</scope>
</reference>
<name>A0A0D9YGC1_9ORYZ</name>
<evidence type="ECO:0000256" key="2">
    <source>
        <dbReference type="SAM" id="Phobius"/>
    </source>
</evidence>
<proteinExistence type="predicted"/>
<evidence type="ECO:0000313" key="4">
    <source>
        <dbReference type="Proteomes" id="UP000026961"/>
    </source>
</evidence>
<feature type="compositionally biased region" description="Low complexity" evidence="1">
    <location>
        <begin position="152"/>
        <end position="164"/>
    </location>
</feature>
<dbReference type="Gramene" id="OGLUM01G38760.1">
    <property type="protein sequence ID" value="OGLUM01G38760.1"/>
    <property type="gene ID" value="OGLUM01G38760"/>
</dbReference>
<dbReference type="AlphaFoldDB" id="A0A0D9YGC1"/>
<dbReference type="Proteomes" id="UP000026961">
    <property type="component" value="Chromosome 1"/>
</dbReference>
<keyword evidence="4" id="KW-1185">Reference proteome</keyword>
<keyword evidence="2" id="KW-1133">Transmembrane helix</keyword>
<feature type="region of interest" description="Disordered" evidence="1">
    <location>
        <begin position="123"/>
        <end position="164"/>
    </location>
</feature>
<reference evidence="3" key="2">
    <citation type="submission" date="2015-04" db="UniProtKB">
        <authorList>
            <consortium name="EnsemblPlants"/>
        </authorList>
    </citation>
    <scope>IDENTIFICATION</scope>
</reference>
<feature type="transmembrane region" description="Helical" evidence="2">
    <location>
        <begin position="467"/>
        <end position="484"/>
    </location>
</feature>
<dbReference type="HOGENOM" id="CLU_626109_0_0_1"/>
<sequence>MALSQEELLHLLVIRMLELKACSQLGVPSVRPLDPGRSDEHLRLVLVRGLDGDAEVSFLESVFVPFADGEVPLAAIEEIEHAGMVLLPDAATASSVLKDSNMWWDSLGLTLSSVSGSALWMSSETASPREPSVENEDSVTSEEQALHDETSKTTTASTSISSRTSFRRGNAQKLMSFLNVKTSLEEAASIHAILEEDGIFLESVFFPLAYSKLLSAVTEKVEETGRATLSNAATKSSILRNVEVSGTEETLARPGTISTCSDISEEETPQDKIAEPTMSLATMDPRIALRRGSDQKLASVNLRMALKEAASHAHLISNDPSTNCILEDAADDLVQVLLLLPSGLQKLVIREIEKSVDSKLFDDIREQTKRKDCSPRNFLAVKGRKEKEKAVNLSKDRMIWAIQKIVVPVALCFVMSLLRVYVISAEEIEVPPQYTNYAVANLVLNSASKIIFFAIKEFPTISDLYVWAHLASFVVDLFSAFFLWRRRGYHDPDVPDG</sequence>
<evidence type="ECO:0000313" key="3">
    <source>
        <dbReference type="EnsemblPlants" id="OGLUM01G38760.1"/>
    </source>
</evidence>
<reference evidence="3" key="3">
    <citation type="submission" date="2018-05" db="EMBL/GenBank/DDBJ databases">
        <title>OgluRS3 (Oryza glumaepatula Reference Sequence Version 3).</title>
        <authorList>
            <person name="Zhang J."/>
            <person name="Kudrna D."/>
            <person name="Lee S."/>
            <person name="Talag J."/>
            <person name="Welchert J."/>
            <person name="Wing R.A."/>
        </authorList>
    </citation>
    <scope>NUCLEOTIDE SEQUENCE [LARGE SCALE GENOMIC DNA]</scope>
</reference>
<dbReference type="eggNOG" id="ENOG502R5I1">
    <property type="taxonomic scope" value="Eukaryota"/>
</dbReference>
<protein>
    <submittedName>
        <fullName evidence="3">Uncharacterized protein</fullName>
    </submittedName>
</protein>
<dbReference type="EnsemblPlants" id="OGLUM01G38760.1">
    <property type="protein sequence ID" value="OGLUM01G38760.1"/>
    <property type="gene ID" value="OGLUM01G38760"/>
</dbReference>